<evidence type="ECO:0000313" key="2">
    <source>
        <dbReference type="EMBL" id="MBU3062784.1"/>
    </source>
</evidence>
<dbReference type="Gene3D" id="3.10.450.50">
    <property type="match status" value="1"/>
</dbReference>
<dbReference type="EMBL" id="JAHKNI010000004">
    <property type="protein sequence ID" value="MBU3062784.1"/>
    <property type="molecule type" value="Genomic_DNA"/>
</dbReference>
<feature type="domain" description="SnoaL-like" evidence="1">
    <location>
        <begin position="9"/>
        <end position="109"/>
    </location>
</feature>
<organism evidence="2 3">
    <name type="scientific">Nocardia albiluteola</name>
    <dbReference type="NCBI Taxonomy" id="2842303"/>
    <lineage>
        <taxon>Bacteria</taxon>
        <taxon>Bacillati</taxon>
        <taxon>Actinomycetota</taxon>
        <taxon>Actinomycetes</taxon>
        <taxon>Mycobacteriales</taxon>
        <taxon>Nocardiaceae</taxon>
        <taxon>Nocardia</taxon>
    </lineage>
</organism>
<reference evidence="2 3" key="1">
    <citation type="submission" date="2021-06" db="EMBL/GenBank/DDBJ databases">
        <title>Actinomycetes sequencing.</title>
        <authorList>
            <person name="Shan Q."/>
        </authorList>
    </citation>
    <scope>NUCLEOTIDE SEQUENCE [LARGE SCALE GENOMIC DNA]</scope>
    <source>
        <strain evidence="2 3">NEAU-G5</strain>
    </source>
</reference>
<dbReference type="SUPFAM" id="SSF54427">
    <property type="entry name" value="NTF2-like"/>
    <property type="match status" value="1"/>
</dbReference>
<protein>
    <submittedName>
        <fullName evidence="2">Nuclear transport factor 2 family protein</fullName>
    </submittedName>
</protein>
<dbReference type="Pfam" id="PF12680">
    <property type="entry name" value="SnoaL_2"/>
    <property type="match status" value="1"/>
</dbReference>
<dbReference type="InterPro" id="IPR037401">
    <property type="entry name" value="SnoaL-like"/>
</dbReference>
<name>A0ABS6AXN7_9NOCA</name>
<dbReference type="RefSeq" id="WP_215917670.1">
    <property type="nucleotide sequence ID" value="NZ_JAHKNI010000004.1"/>
</dbReference>
<comment type="caution">
    <text evidence="2">The sequence shown here is derived from an EMBL/GenBank/DDBJ whole genome shotgun (WGS) entry which is preliminary data.</text>
</comment>
<evidence type="ECO:0000259" key="1">
    <source>
        <dbReference type="Pfam" id="PF12680"/>
    </source>
</evidence>
<proteinExistence type="predicted"/>
<dbReference type="InterPro" id="IPR032710">
    <property type="entry name" value="NTF2-like_dom_sf"/>
</dbReference>
<accession>A0ABS6AXN7</accession>
<dbReference type="Proteomes" id="UP000733379">
    <property type="component" value="Unassembled WGS sequence"/>
</dbReference>
<gene>
    <name evidence="2" type="ORF">KO481_14795</name>
</gene>
<keyword evidence="3" id="KW-1185">Reference proteome</keyword>
<sequence>MAAQIRDVVEQYVKLVATGPTEDIVALYAPDAVVEDPIGSTPRRGHDAIREMYQTLEAAQRETSIDIVRVVGSHAIVGFTLVTRFGEHKMTLSPIDVMEFDEQGRIVSMKAYWGPDDMVTESA</sequence>
<evidence type="ECO:0000313" key="3">
    <source>
        <dbReference type="Proteomes" id="UP000733379"/>
    </source>
</evidence>